<dbReference type="eggNOG" id="COG3162">
    <property type="taxonomic scope" value="Bacteria"/>
</dbReference>
<dbReference type="PANTHER" id="PTHR38598">
    <property type="entry name" value="INNER MEMBRANE PROTEIN YJCH"/>
    <property type="match status" value="1"/>
</dbReference>
<protein>
    <recommendedName>
        <fullName evidence="4">DUF485 domain-containing protein</fullName>
    </recommendedName>
</protein>
<keyword evidence="1" id="KW-0812">Transmembrane</keyword>
<keyword evidence="3" id="KW-1185">Reference proteome</keyword>
<evidence type="ECO:0000256" key="1">
    <source>
        <dbReference type="SAM" id="Phobius"/>
    </source>
</evidence>
<dbReference type="Proteomes" id="UP000011744">
    <property type="component" value="Unassembled WGS sequence"/>
</dbReference>
<dbReference type="PATRIC" id="fig|1244869.3.peg.3853"/>
<dbReference type="EMBL" id="AONQ01000073">
    <property type="protein sequence ID" value="EME68254.1"/>
    <property type="molecule type" value="Genomic_DNA"/>
</dbReference>
<dbReference type="PANTHER" id="PTHR38598:SF1">
    <property type="entry name" value="INNER MEMBRANE PROTEIN YJCH"/>
    <property type="match status" value="1"/>
</dbReference>
<dbReference type="Pfam" id="PF04341">
    <property type="entry name" value="DUF485"/>
    <property type="match status" value="1"/>
</dbReference>
<accession>M3A6Z2</accession>
<dbReference type="InterPro" id="IPR007436">
    <property type="entry name" value="DUF485"/>
</dbReference>
<organism evidence="2 3">
    <name type="scientific">Paramagnetospirillum caucaseum</name>
    <dbReference type="NCBI Taxonomy" id="1244869"/>
    <lineage>
        <taxon>Bacteria</taxon>
        <taxon>Pseudomonadati</taxon>
        <taxon>Pseudomonadota</taxon>
        <taxon>Alphaproteobacteria</taxon>
        <taxon>Rhodospirillales</taxon>
        <taxon>Magnetospirillaceae</taxon>
        <taxon>Paramagnetospirillum</taxon>
    </lineage>
</organism>
<dbReference type="AlphaFoldDB" id="M3A6Z2"/>
<reference evidence="2 3" key="1">
    <citation type="journal article" date="2014" name="Genome Announc.">
        <title>Draft Genome Sequence of Magnetospirillum sp. Strain SO-1, a Freshwater Magnetotactic Bacterium Isolated from the Ol'khovka River, Russia.</title>
        <authorList>
            <person name="Grouzdev D.S."/>
            <person name="Dziuba M.V."/>
            <person name="Sukhacheva M.S."/>
            <person name="Mardanov A.V."/>
            <person name="Beletskiy A.V."/>
            <person name="Kuznetsov B.B."/>
            <person name="Skryabin K.G."/>
        </authorList>
    </citation>
    <scope>NUCLEOTIDE SEQUENCE [LARGE SCALE GENOMIC DNA]</scope>
    <source>
        <strain evidence="2 3">SO-1</strain>
    </source>
</reference>
<name>M3A6Z2_9PROT</name>
<evidence type="ECO:0008006" key="4">
    <source>
        <dbReference type="Google" id="ProtNLM"/>
    </source>
</evidence>
<dbReference type="InterPro" id="IPR052959">
    <property type="entry name" value="Inner_membrane_assoc"/>
</dbReference>
<evidence type="ECO:0000313" key="2">
    <source>
        <dbReference type="EMBL" id="EME68254.1"/>
    </source>
</evidence>
<sequence length="111" mass="12073">MSSHNAPSAANLASAEHIRNNPKFKELVAKRNAFAWTLSAIMLIIYFGFILIIAFNKAWLGSLLSAAGVTTIGFPIGVGVILSAIALTGVYVYRANGEFDEMNRQIIEESR</sequence>
<comment type="caution">
    <text evidence="2">The sequence shown here is derived from an EMBL/GenBank/DDBJ whole genome shotgun (WGS) entry which is preliminary data.</text>
</comment>
<evidence type="ECO:0000313" key="3">
    <source>
        <dbReference type="Proteomes" id="UP000011744"/>
    </source>
</evidence>
<keyword evidence="1" id="KW-0472">Membrane</keyword>
<feature type="transmembrane region" description="Helical" evidence="1">
    <location>
        <begin position="33"/>
        <end position="55"/>
    </location>
</feature>
<feature type="transmembrane region" description="Helical" evidence="1">
    <location>
        <begin position="67"/>
        <end position="93"/>
    </location>
</feature>
<dbReference type="OrthoDB" id="5297034at2"/>
<proteinExistence type="predicted"/>
<gene>
    <name evidence="2" type="ORF">H261_19329</name>
</gene>
<dbReference type="GO" id="GO:0005886">
    <property type="term" value="C:plasma membrane"/>
    <property type="evidence" value="ECO:0007669"/>
    <property type="project" value="TreeGrafter"/>
</dbReference>
<keyword evidence="1" id="KW-1133">Transmembrane helix</keyword>
<dbReference type="STRING" id="1244869.H261_19329"/>